<evidence type="ECO:0000313" key="5">
    <source>
        <dbReference type="EMBL" id="MBP3959355.1"/>
    </source>
</evidence>
<dbReference type="InterPro" id="IPR002525">
    <property type="entry name" value="Transp_IS110-like_N"/>
</dbReference>
<reference evidence="4 7" key="1">
    <citation type="submission" date="2021-04" db="EMBL/GenBank/DDBJ databases">
        <authorList>
            <person name="Ivanova A."/>
        </authorList>
    </citation>
    <scope>NUCLEOTIDE SEQUENCE [LARGE SCALE GENOMIC DNA]</scope>
    <source>
        <strain evidence="4 7">G18</strain>
    </source>
</reference>
<organism evidence="4 7">
    <name type="scientific">Gemmata palustris</name>
    <dbReference type="NCBI Taxonomy" id="2822762"/>
    <lineage>
        <taxon>Bacteria</taxon>
        <taxon>Pseudomonadati</taxon>
        <taxon>Planctomycetota</taxon>
        <taxon>Planctomycetia</taxon>
        <taxon>Gemmatales</taxon>
        <taxon>Gemmataceae</taxon>
        <taxon>Gemmata</taxon>
    </lineage>
</organism>
<gene>
    <name evidence="3" type="ORF">J8F10_02450</name>
    <name evidence="4" type="ORF">J8F10_10695</name>
    <name evidence="5" type="ORF">J8F10_29265</name>
    <name evidence="6" type="ORF">J8F10_31345</name>
</gene>
<accession>A0ABS5BPU5</accession>
<feature type="domain" description="Transposase IS110-like N-terminal" evidence="1">
    <location>
        <begin position="7"/>
        <end position="146"/>
    </location>
</feature>
<dbReference type="Proteomes" id="UP000676565">
    <property type="component" value="Unassembled WGS sequence"/>
</dbReference>
<evidence type="ECO:0000313" key="4">
    <source>
        <dbReference type="EMBL" id="MBP3955750.1"/>
    </source>
</evidence>
<dbReference type="NCBIfam" id="NF033542">
    <property type="entry name" value="transpos_IS110"/>
    <property type="match status" value="1"/>
</dbReference>
<evidence type="ECO:0000259" key="1">
    <source>
        <dbReference type="Pfam" id="PF01548"/>
    </source>
</evidence>
<dbReference type="EMBL" id="JAGKQQ010000001">
    <property type="protein sequence ID" value="MBP3955750.1"/>
    <property type="molecule type" value="Genomic_DNA"/>
</dbReference>
<evidence type="ECO:0000313" key="6">
    <source>
        <dbReference type="EMBL" id="MBP3959765.1"/>
    </source>
</evidence>
<dbReference type="EMBL" id="JAGKQQ010000001">
    <property type="protein sequence ID" value="MBP3954158.1"/>
    <property type="molecule type" value="Genomic_DNA"/>
</dbReference>
<keyword evidence="7" id="KW-1185">Reference proteome</keyword>
<evidence type="ECO:0000259" key="2">
    <source>
        <dbReference type="Pfam" id="PF02371"/>
    </source>
</evidence>
<sequence length="314" mass="33478">MTTACFVGIDVSKDHLDLHARPDGSAARYTNDPTGIAALLARVGERAPERIVLEATGGFEGAVAAALAAAGHPVAVVNPRQVRDFARATGKFAKTDAIDAAVLAHFAEAIRPEVRALPGAEAVALAGLVDRRRQLLEMRTAEANRLALATARVATSVRAHIAWLSKQLDQVDKELAELIEARPVWRAKDDLLQGVPGIGPVVSRVLVSELPELGTLSNKRIASLVGVAPMSRDSGRMSGTRSIAGGRAGVRSGLYMAILSAVRYNEPIRAFYQKRRKAGKAIKVAQVAAMRKLLVILNAMIRDNKPWTPNVATA</sequence>
<dbReference type="InterPro" id="IPR003346">
    <property type="entry name" value="Transposase_20"/>
</dbReference>
<dbReference type="InterPro" id="IPR047650">
    <property type="entry name" value="Transpos_IS110"/>
</dbReference>
<protein>
    <submittedName>
        <fullName evidence="4">IS110 family transposase</fullName>
    </submittedName>
</protein>
<dbReference type="Pfam" id="PF01548">
    <property type="entry name" value="DEDD_Tnp_IS110"/>
    <property type="match status" value="1"/>
</dbReference>
<dbReference type="RefSeq" id="WP_210652302.1">
    <property type="nucleotide sequence ID" value="NZ_JAGKQQ010000001.1"/>
</dbReference>
<evidence type="ECO:0000313" key="7">
    <source>
        <dbReference type="Proteomes" id="UP000676565"/>
    </source>
</evidence>
<name>A0ABS5BPU5_9BACT</name>
<proteinExistence type="predicted"/>
<feature type="domain" description="Transposase IS116/IS110/IS902 C-terminal" evidence="2">
    <location>
        <begin position="190"/>
        <end position="273"/>
    </location>
</feature>
<dbReference type="PANTHER" id="PTHR33055">
    <property type="entry name" value="TRANSPOSASE FOR INSERTION SEQUENCE ELEMENT IS1111A"/>
    <property type="match status" value="1"/>
</dbReference>
<dbReference type="EMBL" id="JAGKQQ010000001">
    <property type="protein sequence ID" value="MBP3959765.1"/>
    <property type="molecule type" value="Genomic_DNA"/>
</dbReference>
<evidence type="ECO:0000313" key="3">
    <source>
        <dbReference type="EMBL" id="MBP3954158.1"/>
    </source>
</evidence>
<comment type="caution">
    <text evidence="4">The sequence shown here is derived from an EMBL/GenBank/DDBJ whole genome shotgun (WGS) entry which is preliminary data.</text>
</comment>
<dbReference type="Pfam" id="PF02371">
    <property type="entry name" value="Transposase_20"/>
    <property type="match status" value="1"/>
</dbReference>
<dbReference type="PANTHER" id="PTHR33055:SF13">
    <property type="entry name" value="TRANSPOSASE"/>
    <property type="match status" value="1"/>
</dbReference>
<dbReference type="EMBL" id="JAGKQQ010000001">
    <property type="protein sequence ID" value="MBP3959355.1"/>
    <property type="molecule type" value="Genomic_DNA"/>
</dbReference>